<dbReference type="AlphaFoldDB" id="A0A2R6Q643"/>
<feature type="compositionally biased region" description="Low complexity" evidence="10">
    <location>
        <begin position="335"/>
        <end position="344"/>
    </location>
</feature>
<evidence type="ECO:0000256" key="8">
    <source>
        <dbReference type="ARBA" id="ARBA00064817"/>
    </source>
</evidence>
<feature type="compositionally biased region" description="Pro residues" evidence="10">
    <location>
        <begin position="316"/>
        <end position="334"/>
    </location>
</feature>
<dbReference type="STRING" id="1590841.A0A2R6Q643"/>
<feature type="compositionally biased region" description="Basic and acidic residues" evidence="10">
    <location>
        <begin position="955"/>
        <end position="965"/>
    </location>
</feature>
<dbReference type="InterPro" id="IPR036517">
    <property type="entry name" value="FF_domain_sf"/>
</dbReference>
<evidence type="ECO:0000256" key="1">
    <source>
        <dbReference type="ARBA" id="ARBA00004123"/>
    </source>
</evidence>
<dbReference type="InterPro" id="IPR002713">
    <property type="entry name" value="FF_domain"/>
</dbReference>
<dbReference type="SUPFAM" id="SSF81698">
    <property type="entry name" value="FF domain"/>
    <property type="match status" value="5"/>
</dbReference>
<keyword evidence="14" id="KW-1185">Reference proteome</keyword>
<dbReference type="FunFam" id="1.10.10.440:FF:000024">
    <property type="entry name" value="Pre-mRNA-processing protein 40A"/>
    <property type="match status" value="1"/>
</dbReference>
<dbReference type="PROSITE" id="PS50020">
    <property type="entry name" value="WW_DOMAIN_2"/>
    <property type="match status" value="2"/>
</dbReference>
<dbReference type="GO" id="GO:0003723">
    <property type="term" value="F:RNA binding"/>
    <property type="evidence" value="ECO:0007669"/>
    <property type="project" value="TreeGrafter"/>
</dbReference>
<dbReference type="SUPFAM" id="SSF51045">
    <property type="entry name" value="WW domain"/>
    <property type="match status" value="2"/>
</dbReference>
<dbReference type="CDD" id="cd00201">
    <property type="entry name" value="WW"/>
    <property type="match status" value="1"/>
</dbReference>
<dbReference type="Pfam" id="PF25432">
    <property type="entry name" value="FF_PRPF40A"/>
    <property type="match status" value="1"/>
</dbReference>
<accession>A0A2R6Q643</accession>
<comment type="function">
    <text evidence="6">Binds the phosphorylated C-terminal domain (CTD) of the largest subunit of RNA polymerase II and functions as a scaffold for RNA processing machineries. May be involved in pre-mRNA splicing.</text>
</comment>
<dbReference type="InParanoid" id="A0A2R6Q643"/>
<evidence type="ECO:0000256" key="9">
    <source>
        <dbReference type="SAM" id="Coils"/>
    </source>
</evidence>
<dbReference type="Gene3D" id="1.10.10.440">
    <property type="entry name" value="FF domain"/>
    <property type="match status" value="5"/>
</dbReference>
<feature type="compositionally biased region" description="Polar residues" evidence="10">
    <location>
        <begin position="1"/>
        <end position="10"/>
    </location>
</feature>
<keyword evidence="3" id="KW-0677">Repeat</keyword>
<protein>
    <submittedName>
        <fullName evidence="13">Pre-mRNA-processing protein like</fullName>
    </submittedName>
</protein>
<dbReference type="InterPro" id="IPR001202">
    <property type="entry name" value="WW_dom"/>
</dbReference>
<comment type="subunit">
    <text evidence="8">Interacts (via the WW domains) with the phosphorylated C-terminal domain of NRPB1 (via CTD domain).</text>
</comment>
<dbReference type="PROSITE" id="PS51676">
    <property type="entry name" value="FF"/>
    <property type="match status" value="4"/>
</dbReference>
<reference evidence="14" key="2">
    <citation type="journal article" date="2018" name="BMC Genomics">
        <title>A manually annotated Actinidia chinensis var. chinensis (kiwifruit) genome highlights the challenges associated with draft genomes and gene prediction in plants.</title>
        <authorList>
            <person name="Pilkington S.M."/>
            <person name="Crowhurst R."/>
            <person name="Hilario E."/>
            <person name="Nardozza S."/>
            <person name="Fraser L."/>
            <person name="Peng Y."/>
            <person name="Gunaseelan K."/>
            <person name="Simpson R."/>
            <person name="Tahir J."/>
            <person name="Deroles S.C."/>
            <person name="Templeton K."/>
            <person name="Luo Z."/>
            <person name="Davy M."/>
            <person name="Cheng C."/>
            <person name="McNeilage M."/>
            <person name="Scaglione D."/>
            <person name="Liu Y."/>
            <person name="Zhang Q."/>
            <person name="Datson P."/>
            <person name="De Silva N."/>
            <person name="Gardiner S.E."/>
            <person name="Bassett H."/>
            <person name="Chagne D."/>
            <person name="McCallum J."/>
            <person name="Dzierzon H."/>
            <person name="Deng C."/>
            <person name="Wang Y.Y."/>
            <person name="Barron L."/>
            <person name="Manako K."/>
            <person name="Bowen J."/>
            <person name="Foster T.M."/>
            <person name="Erridge Z.A."/>
            <person name="Tiffin H."/>
            <person name="Waite C.N."/>
            <person name="Davies K.M."/>
            <person name="Grierson E.P."/>
            <person name="Laing W.A."/>
            <person name="Kirk R."/>
            <person name="Chen X."/>
            <person name="Wood M."/>
            <person name="Montefiori M."/>
            <person name="Brummell D.A."/>
            <person name="Schwinn K.E."/>
            <person name="Catanach A."/>
            <person name="Fullerton C."/>
            <person name="Li D."/>
            <person name="Meiyalaghan S."/>
            <person name="Nieuwenhuizen N."/>
            <person name="Read N."/>
            <person name="Prakash R."/>
            <person name="Hunter D."/>
            <person name="Zhang H."/>
            <person name="McKenzie M."/>
            <person name="Knabel M."/>
            <person name="Harris A."/>
            <person name="Allan A.C."/>
            <person name="Gleave A."/>
            <person name="Chen A."/>
            <person name="Janssen B.J."/>
            <person name="Plunkett B."/>
            <person name="Ampomah-Dwamena C."/>
            <person name="Voogd C."/>
            <person name="Leif D."/>
            <person name="Lafferty D."/>
            <person name="Souleyre E.J.F."/>
            <person name="Varkonyi-Gasic E."/>
            <person name="Gambi F."/>
            <person name="Hanley J."/>
            <person name="Yao J.L."/>
            <person name="Cheung J."/>
            <person name="David K.M."/>
            <person name="Warren B."/>
            <person name="Marsh K."/>
            <person name="Snowden K.C."/>
            <person name="Lin-Wang K."/>
            <person name="Brian L."/>
            <person name="Martinez-Sanchez M."/>
            <person name="Wang M."/>
            <person name="Ileperuma N."/>
            <person name="Macnee N."/>
            <person name="Campin R."/>
            <person name="McAtee P."/>
            <person name="Drummond R.S.M."/>
            <person name="Espley R.V."/>
            <person name="Ireland H.S."/>
            <person name="Wu R."/>
            <person name="Atkinson R.G."/>
            <person name="Karunairetnam S."/>
            <person name="Bulley S."/>
            <person name="Chunkath S."/>
            <person name="Hanley Z."/>
            <person name="Storey R."/>
            <person name="Thrimawithana A.H."/>
            <person name="Thomson S."/>
            <person name="David C."/>
            <person name="Testolin R."/>
            <person name="Huang H."/>
            <person name="Hellens R.P."/>
            <person name="Schaffer R.J."/>
        </authorList>
    </citation>
    <scope>NUCLEOTIDE SEQUENCE [LARGE SCALE GENOMIC DNA]</scope>
    <source>
        <strain evidence="14">cv. Red5</strain>
    </source>
</reference>
<dbReference type="GO" id="GO:0070063">
    <property type="term" value="F:RNA polymerase binding"/>
    <property type="evidence" value="ECO:0007669"/>
    <property type="project" value="EnsemblPlants"/>
</dbReference>
<dbReference type="PROSITE" id="PS01159">
    <property type="entry name" value="WW_DOMAIN_1"/>
    <property type="match status" value="1"/>
</dbReference>
<feature type="compositionally biased region" description="Polar residues" evidence="10">
    <location>
        <begin position="347"/>
        <end position="359"/>
    </location>
</feature>
<comment type="similarity">
    <text evidence="7">Belongs to the PRPF40 family.</text>
</comment>
<dbReference type="Gramene" id="PSS02741">
    <property type="protein sequence ID" value="PSS02741"/>
    <property type="gene ID" value="CEY00_Acc21154"/>
</dbReference>
<keyword evidence="5" id="KW-0539">Nucleus</keyword>
<evidence type="ECO:0000256" key="2">
    <source>
        <dbReference type="ARBA" id="ARBA00022664"/>
    </source>
</evidence>
<evidence type="ECO:0000259" key="12">
    <source>
        <dbReference type="PROSITE" id="PS51676"/>
    </source>
</evidence>
<dbReference type="FunFam" id="1.10.10.440:FF:000013">
    <property type="entry name" value="pre-mRNA-processing protein 40A isoform X1"/>
    <property type="match status" value="1"/>
</dbReference>
<feature type="compositionally biased region" description="Pro residues" evidence="10">
    <location>
        <begin position="15"/>
        <end position="27"/>
    </location>
</feature>
<feature type="domain" description="FF" evidence="12">
    <location>
        <begin position="553"/>
        <end position="608"/>
    </location>
</feature>
<dbReference type="OrthoDB" id="187617at2759"/>
<dbReference type="OMA" id="ANIASDW"/>
<feature type="domain" description="WW" evidence="11">
    <location>
        <begin position="220"/>
        <end position="253"/>
    </location>
</feature>
<feature type="domain" description="FF" evidence="12">
    <location>
        <begin position="693"/>
        <end position="756"/>
    </location>
</feature>
<dbReference type="Pfam" id="PF00397">
    <property type="entry name" value="WW"/>
    <property type="match status" value="2"/>
</dbReference>
<evidence type="ECO:0000256" key="10">
    <source>
        <dbReference type="SAM" id="MobiDB-lite"/>
    </source>
</evidence>
<keyword evidence="4" id="KW-0508">mRNA splicing</keyword>
<keyword evidence="2" id="KW-0507">mRNA processing</keyword>
<dbReference type="SMART" id="SM00441">
    <property type="entry name" value="FF"/>
    <property type="match status" value="5"/>
</dbReference>
<dbReference type="InterPro" id="IPR036020">
    <property type="entry name" value="WW_dom_sf"/>
</dbReference>
<feature type="domain" description="FF" evidence="12">
    <location>
        <begin position="486"/>
        <end position="540"/>
    </location>
</feature>
<evidence type="ECO:0000256" key="3">
    <source>
        <dbReference type="ARBA" id="ARBA00022737"/>
    </source>
</evidence>
<feature type="compositionally biased region" description="Basic and acidic residues" evidence="10">
    <location>
        <begin position="887"/>
        <end position="900"/>
    </location>
</feature>
<dbReference type="GO" id="GO:0071004">
    <property type="term" value="C:U2-type prespliceosome"/>
    <property type="evidence" value="ECO:0007669"/>
    <property type="project" value="TreeGrafter"/>
</dbReference>
<dbReference type="GO" id="GO:0045292">
    <property type="term" value="P:mRNA cis splicing, via spliceosome"/>
    <property type="evidence" value="ECO:0007669"/>
    <property type="project" value="InterPro"/>
</dbReference>
<evidence type="ECO:0000313" key="13">
    <source>
        <dbReference type="EMBL" id="PSS02741.1"/>
    </source>
</evidence>
<dbReference type="Proteomes" id="UP000241394">
    <property type="component" value="Chromosome LG19"/>
</dbReference>
<gene>
    <name evidence="13" type="ORF">CEY00_Acc21154</name>
</gene>
<feature type="region of interest" description="Disordered" evidence="10">
    <location>
        <begin position="887"/>
        <end position="1050"/>
    </location>
</feature>
<sequence>MANNAQFSTIQPLRLPLPLPPGPPQGAPPSMQMQFRPAVPLPVVPAQQSQPYNPATSQQFQHVGHTNIGIPSHSQQFHFSQPVQQLPARPGLPPPQAIPLAEVQANRPSISVSPLPLHNAQIPNNYVAGLNGPRMPLSSSYTFGASSVGQLQKSADASTLYQQTSQTNMSSFPAGGQPWLPTGLQSISSIVPTQQQQIGEQSSATTTAVVAATVESNPIEKLPSEWLEHTSRYGKKYYYNKKTKLSTWEKPLELMTPIERADASTDWKEHAGPEGRKYYYNKVTKQSKWKIPDELKLAREKVKMAFTGGTQAGKDAPPPPSPPAAPPPPPPPPAVHSVVKSPPSDAVTLSSSAHGLVSSPNQVEPISAVVYAKSMTNSGQSSPVVPSMVTTNTIESQTPVETIMPTSDVSRSTKTSNILVTTTTTQMSIVDDIEAAAAQDVVTGAEGVSTGVIEEAEKGKGSDWKINDAALGEKTVVQEPLVYDSKLEARNAFKALLESTNVGSDWTWDQAMRVIINDQRYGALRTLGERKQAFNEFVGQRKKQDAEERRARQKRALEDFRKMLEESEELTPSTRWSKAIAIFEDDERFKAVERAKDREDLFEDYVEELEKKERAKALEERKWNRREYLNLLRSCDFITASSQWRKVQDRLEADERCSRLDKIGRLEIFQEYIRDLEREEEGHMKIRMEELRKAERKNRDDFRKLMEGHVVSGILTAETHWRDYCMKVKDVPAYLAVSSNTSGSTAKDLFEDVAEELQKQYLEDKARIKDAMKLRKIVLSSTWTLEDFKAAISEDITSPLSDTNLKCVFDELLERVKEKEEKEAKRRKRLADDFHDLLCTSKDLTSSFKWEDCKQLLEDRQESWFIGEESLLRDVFDKYITELKEKAKEKERRRRDDKASKASSHFCAKRERDAKDREKKKAKHSREKGREYESKHGKDGTHHDNAGKNESYVLENKRSGKDKDKQHRKRHVSYVDDLSASENEKDRSKNSHRHSSDRKKSKQMELWSTYDPDSEIKHKRHKKDHQNGSRRNDDSDEPKEGEFGEDGEIW</sequence>
<feature type="region of interest" description="Disordered" evidence="10">
    <location>
        <begin position="309"/>
        <end position="359"/>
    </location>
</feature>
<evidence type="ECO:0000259" key="11">
    <source>
        <dbReference type="PROSITE" id="PS50020"/>
    </source>
</evidence>
<evidence type="ECO:0000256" key="4">
    <source>
        <dbReference type="ARBA" id="ARBA00023187"/>
    </source>
</evidence>
<feature type="compositionally biased region" description="Basic and acidic residues" evidence="10">
    <location>
        <begin position="908"/>
        <end position="919"/>
    </location>
</feature>
<feature type="coiled-coil region" evidence="9">
    <location>
        <begin position="543"/>
        <end position="622"/>
    </location>
</feature>
<evidence type="ECO:0000256" key="7">
    <source>
        <dbReference type="ARBA" id="ARBA00061317"/>
    </source>
</evidence>
<dbReference type="PANTHER" id="PTHR11864">
    <property type="entry name" value="PRE-MRNA-PROCESSING PROTEIN PRP40"/>
    <property type="match status" value="1"/>
</dbReference>
<dbReference type="SMART" id="SM00456">
    <property type="entry name" value="WW"/>
    <property type="match status" value="2"/>
</dbReference>
<dbReference type="EMBL" id="NKQK01000019">
    <property type="protein sequence ID" value="PSS02741.1"/>
    <property type="molecule type" value="Genomic_DNA"/>
</dbReference>
<feature type="domain" description="WW" evidence="11">
    <location>
        <begin position="261"/>
        <end position="294"/>
    </location>
</feature>
<dbReference type="InterPro" id="IPR039726">
    <property type="entry name" value="Prp40-like"/>
</dbReference>
<dbReference type="GO" id="GO:0005685">
    <property type="term" value="C:U1 snRNP"/>
    <property type="evidence" value="ECO:0007669"/>
    <property type="project" value="TreeGrafter"/>
</dbReference>
<comment type="subcellular location">
    <subcellularLocation>
        <location evidence="1">Nucleus</location>
    </subcellularLocation>
</comment>
<dbReference type="Pfam" id="PF01846">
    <property type="entry name" value="FF"/>
    <property type="match status" value="4"/>
</dbReference>
<feature type="compositionally biased region" description="Basic residues" evidence="10">
    <location>
        <begin position="990"/>
        <end position="1001"/>
    </location>
</feature>
<organism evidence="13 14">
    <name type="scientific">Actinidia chinensis var. chinensis</name>
    <name type="common">Chinese soft-hair kiwi</name>
    <dbReference type="NCBI Taxonomy" id="1590841"/>
    <lineage>
        <taxon>Eukaryota</taxon>
        <taxon>Viridiplantae</taxon>
        <taxon>Streptophyta</taxon>
        <taxon>Embryophyta</taxon>
        <taxon>Tracheophyta</taxon>
        <taxon>Spermatophyta</taxon>
        <taxon>Magnoliopsida</taxon>
        <taxon>eudicotyledons</taxon>
        <taxon>Gunneridae</taxon>
        <taxon>Pentapetalae</taxon>
        <taxon>asterids</taxon>
        <taxon>Ericales</taxon>
        <taxon>Actinidiaceae</taxon>
        <taxon>Actinidia</taxon>
    </lineage>
</organism>
<evidence type="ECO:0000313" key="14">
    <source>
        <dbReference type="Proteomes" id="UP000241394"/>
    </source>
</evidence>
<comment type="caution">
    <text evidence="13">The sequence shown here is derived from an EMBL/GenBank/DDBJ whole genome shotgun (WGS) entry which is preliminary data.</text>
</comment>
<feature type="region of interest" description="Disordered" evidence="10">
    <location>
        <begin position="1"/>
        <end position="30"/>
    </location>
</feature>
<reference evidence="13 14" key="1">
    <citation type="submission" date="2017-07" db="EMBL/GenBank/DDBJ databases">
        <title>An improved, manually edited Actinidia chinensis var. chinensis (kiwifruit) genome highlights the challenges associated with draft genomes and gene prediction in plants.</title>
        <authorList>
            <person name="Pilkington S."/>
            <person name="Crowhurst R."/>
            <person name="Hilario E."/>
            <person name="Nardozza S."/>
            <person name="Fraser L."/>
            <person name="Peng Y."/>
            <person name="Gunaseelan K."/>
            <person name="Simpson R."/>
            <person name="Tahir J."/>
            <person name="Deroles S."/>
            <person name="Templeton K."/>
            <person name="Luo Z."/>
            <person name="Davy M."/>
            <person name="Cheng C."/>
            <person name="Mcneilage M."/>
            <person name="Scaglione D."/>
            <person name="Liu Y."/>
            <person name="Zhang Q."/>
            <person name="Datson P."/>
            <person name="De Silva N."/>
            <person name="Gardiner S."/>
            <person name="Bassett H."/>
            <person name="Chagne D."/>
            <person name="Mccallum J."/>
            <person name="Dzierzon H."/>
            <person name="Deng C."/>
            <person name="Wang Y.-Y."/>
            <person name="Barron N."/>
            <person name="Manako K."/>
            <person name="Bowen J."/>
            <person name="Foster T."/>
            <person name="Erridge Z."/>
            <person name="Tiffin H."/>
            <person name="Waite C."/>
            <person name="Davies K."/>
            <person name="Grierson E."/>
            <person name="Laing W."/>
            <person name="Kirk R."/>
            <person name="Chen X."/>
            <person name="Wood M."/>
            <person name="Montefiori M."/>
            <person name="Brummell D."/>
            <person name="Schwinn K."/>
            <person name="Catanach A."/>
            <person name="Fullerton C."/>
            <person name="Li D."/>
            <person name="Meiyalaghan S."/>
            <person name="Nieuwenhuizen N."/>
            <person name="Read N."/>
            <person name="Prakash R."/>
            <person name="Hunter D."/>
            <person name="Zhang H."/>
            <person name="Mckenzie M."/>
            <person name="Knabel M."/>
            <person name="Harris A."/>
            <person name="Allan A."/>
            <person name="Chen A."/>
            <person name="Janssen B."/>
            <person name="Plunkett B."/>
            <person name="Dwamena C."/>
            <person name="Voogd C."/>
            <person name="Leif D."/>
            <person name="Lafferty D."/>
            <person name="Souleyre E."/>
            <person name="Varkonyi-Gasic E."/>
            <person name="Gambi F."/>
            <person name="Hanley J."/>
            <person name="Yao J.-L."/>
            <person name="Cheung J."/>
            <person name="David K."/>
            <person name="Warren B."/>
            <person name="Marsh K."/>
            <person name="Snowden K."/>
            <person name="Lin-Wang K."/>
            <person name="Brian L."/>
            <person name="Martinez-Sanchez M."/>
            <person name="Wang M."/>
            <person name="Ileperuma N."/>
            <person name="Macnee N."/>
            <person name="Campin R."/>
            <person name="Mcatee P."/>
            <person name="Drummond R."/>
            <person name="Espley R."/>
            <person name="Ireland H."/>
            <person name="Wu R."/>
            <person name="Atkinson R."/>
            <person name="Karunairetnam S."/>
            <person name="Bulley S."/>
            <person name="Chunkath S."/>
            <person name="Hanley Z."/>
            <person name="Storey R."/>
            <person name="Thrimawithana A."/>
            <person name="Thomson S."/>
            <person name="David C."/>
            <person name="Testolin R."/>
        </authorList>
    </citation>
    <scope>NUCLEOTIDE SEQUENCE [LARGE SCALE GENOMIC DNA]</scope>
    <source>
        <strain evidence="14">cv. Red5</strain>
        <tissue evidence="13">Young leaf</tissue>
    </source>
</reference>
<keyword evidence="9" id="KW-0175">Coiled coil</keyword>
<evidence type="ECO:0000256" key="6">
    <source>
        <dbReference type="ARBA" id="ARBA00056384"/>
    </source>
</evidence>
<feature type="domain" description="FF" evidence="12">
    <location>
        <begin position="621"/>
        <end position="675"/>
    </location>
</feature>
<dbReference type="Gene3D" id="2.20.70.10">
    <property type="match status" value="2"/>
</dbReference>
<proteinExistence type="inferred from homology"/>
<feature type="compositionally biased region" description="Basic and acidic residues" evidence="10">
    <location>
        <begin position="1025"/>
        <end position="1042"/>
    </location>
</feature>
<dbReference type="PANTHER" id="PTHR11864:SF0">
    <property type="entry name" value="PRP40 PRE-MRNA PROCESSING FACTOR 40 HOMOLOG A (YEAST)"/>
    <property type="match status" value="1"/>
</dbReference>
<name>A0A2R6Q643_ACTCC</name>
<evidence type="ECO:0000256" key="5">
    <source>
        <dbReference type="ARBA" id="ARBA00023242"/>
    </source>
</evidence>
<feature type="compositionally biased region" description="Basic and acidic residues" evidence="10">
    <location>
        <begin position="928"/>
        <end position="947"/>
    </location>
</feature>